<dbReference type="EMBL" id="HBUF01163027">
    <property type="protein sequence ID" value="CAG6650612.1"/>
    <property type="molecule type" value="Transcribed_RNA"/>
</dbReference>
<accession>A0A8D8RKR2</accession>
<protein>
    <submittedName>
        <fullName evidence="1">Uncharacterized protein</fullName>
    </submittedName>
</protein>
<dbReference type="EMBL" id="HBUF01531667">
    <property type="protein sequence ID" value="CAG6752018.1"/>
    <property type="molecule type" value="Transcribed_RNA"/>
</dbReference>
<dbReference type="EMBL" id="HBUF01364889">
    <property type="protein sequence ID" value="CAG6723024.1"/>
    <property type="molecule type" value="Transcribed_RNA"/>
</dbReference>
<dbReference type="EMBL" id="HBUF01193426">
    <property type="protein sequence ID" value="CAG6659190.1"/>
    <property type="molecule type" value="Transcribed_RNA"/>
</dbReference>
<name>A0A8D8RKR2_9HEMI</name>
<organism evidence="1">
    <name type="scientific">Cacopsylla melanoneura</name>
    <dbReference type="NCBI Taxonomy" id="428564"/>
    <lineage>
        <taxon>Eukaryota</taxon>
        <taxon>Metazoa</taxon>
        <taxon>Ecdysozoa</taxon>
        <taxon>Arthropoda</taxon>
        <taxon>Hexapoda</taxon>
        <taxon>Insecta</taxon>
        <taxon>Pterygota</taxon>
        <taxon>Neoptera</taxon>
        <taxon>Paraneoptera</taxon>
        <taxon>Hemiptera</taxon>
        <taxon>Sternorrhyncha</taxon>
        <taxon>Psylloidea</taxon>
        <taxon>Psyllidae</taxon>
        <taxon>Psyllinae</taxon>
        <taxon>Cacopsylla</taxon>
    </lineage>
</organism>
<reference evidence="1" key="1">
    <citation type="submission" date="2021-05" db="EMBL/GenBank/DDBJ databases">
        <authorList>
            <person name="Alioto T."/>
            <person name="Alioto T."/>
            <person name="Gomez Garrido J."/>
        </authorList>
    </citation>
    <scope>NUCLEOTIDE SEQUENCE</scope>
</reference>
<dbReference type="EMBL" id="HBUF01531666">
    <property type="protein sequence ID" value="CAG6752015.1"/>
    <property type="molecule type" value="Transcribed_RNA"/>
</dbReference>
<dbReference type="EMBL" id="HBUF01364888">
    <property type="protein sequence ID" value="CAG6723021.1"/>
    <property type="molecule type" value="Transcribed_RNA"/>
</dbReference>
<evidence type="ECO:0000313" key="1">
    <source>
        <dbReference type="EMBL" id="CAG6650609.1"/>
    </source>
</evidence>
<dbReference type="AlphaFoldDB" id="A0A8D8RKR2"/>
<sequence>MEMEQVPLPTLTPPLMTYWVGSWTISPPLHPLLPHLTSSIRLVRMVSMISLPLQYHRPLWELLVLRSPRHSHPSRNRVVSLTMHPVHFNPVPIYWVPVLPGTFHVM</sequence>
<dbReference type="EMBL" id="HBUF01163026">
    <property type="protein sequence ID" value="CAG6650609.1"/>
    <property type="molecule type" value="Transcribed_RNA"/>
</dbReference>
<dbReference type="EMBL" id="HBUF01364890">
    <property type="protein sequence ID" value="CAG6723027.1"/>
    <property type="molecule type" value="Transcribed_RNA"/>
</dbReference>
<dbReference type="EMBL" id="HBUF01193425">
    <property type="protein sequence ID" value="CAG6659187.1"/>
    <property type="molecule type" value="Transcribed_RNA"/>
</dbReference>
<proteinExistence type="predicted"/>